<protein>
    <recommendedName>
        <fullName evidence="3">Transposase</fullName>
    </recommendedName>
</protein>
<evidence type="ECO:0000313" key="1">
    <source>
        <dbReference type="EMBL" id="MBP2373387.1"/>
    </source>
</evidence>
<proteinExistence type="predicted"/>
<name>A0ABS4WB04_9MICC</name>
<organism evidence="1 2">
    <name type="scientific">Paeniglutamicibacter psychrophenolicus</name>
    <dbReference type="NCBI Taxonomy" id="257454"/>
    <lineage>
        <taxon>Bacteria</taxon>
        <taxon>Bacillati</taxon>
        <taxon>Actinomycetota</taxon>
        <taxon>Actinomycetes</taxon>
        <taxon>Micrococcales</taxon>
        <taxon>Micrococcaceae</taxon>
        <taxon>Paeniglutamicibacter</taxon>
    </lineage>
</organism>
<reference evidence="1 2" key="1">
    <citation type="submission" date="2021-03" db="EMBL/GenBank/DDBJ databases">
        <title>Sequencing the genomes of 1000 actinobacteria strains.</title>
        <authorList>
            <person name="Klenk H.-P."/>
        </authorList>
    </citation>
    <scope>NUCLEOTIDE SEQUENCE [LARGE SCALE GENOMIC DNA]</scope>
    <source>
        <strain evidence="1 2">DSM 15454</strain>
    </source>
</reference>
<dbReference type="RefSeq" id="WP_209906575.1">
    <property type="nucleotide sequence ID" value="NZ_BAAAMI010000005.1"/>
</dbReference>
<evidence type="ECO:0008006" key="3">
    <source>
        <dbReference type="Google" id="ProtNLM"/>
    </source>
</evidence>
<accession>A0ABS4WB04</accession>
<gene>
    <name evidence="1" type="ORF">JOF46_001299</name>
</gene>
<comment type="caution">
    <text evidence="1">The sequence shown here is derived from an EMBL/GenBank/DDBJ whole genome shotgun (WGS) entry which is preliminary data.</text>
</comment>
<keyword evidence="2" id="KW-1185">Reference proteome</keyword>
<dbReference type="EMBL" id="JAGIOE010000001">
    <property type="protein sequence ID" value="MBP2373387.1"/>
    <property type="molecule type" value="Genomic_DNA"/>
</dbReference>
<evidence type="ECO:0000313" key="2">
    <source>
        <dbReference type="Proteomes" id="UP000766570"/>
    </source>
</evidence>
<dbReference type="Proteomes" id="UP000766570">
    <property type="component" value="Unassembled WGS sequence"/>
</dbReference>
<sequence>MTVSGVGVNVPMPPGLARLFALADASAAGLMERGFTTAVLDRLASGTDAEGRRLPASAHVAGTRLGLVPVHRKGVYVPSRVDRMIQANVVSVLRTLAARDTALHRLTETGCLAASHPKVRAGVAKNLGRQVARHLTNHPGAEIGSLRLPVLQAAPAPGYRLVLGAVDKQFATLEPAPSGTAPVLTVRLPTRARPAGRGHWVAAEIVLPIPRHLRGRPITRWHLPTITAHPAKPGIARFHVAYTEPDAPMRGNGTPITSVVGIDWSPSALGVMSRVTADPAGELSSAFEGHR</sequence>